<proteinExistence type="predicted"/>
<gene>
    <name evidence="1" type="ORF">H6G68_22225</name>
</gene>
<sequence>MGLWSTTREFVTAFFRQGRKVSKRSYAGAVHSRLTADWFASGTSADSEIRGSLTALRNRSRQLCRDNDYARNGLRTLVVNTVGSGVPFQSQVKLKGSDNLDEATNSLIEQTWQGWGHKKYCDTAGRLSWAQVQQVALRTVAESGEVLIRKVRQSFGGSKIPLALELIEPDLLDENHSGNHLGNEIRMGVEVDRWNRPVAYWLKTRHPGDYQFNGATEAARLERIPAEEIIHLFITERPGQTRGVPWLHSGARRLNDLGAYETAEIVSARGSASIMGFIESADPDSMADDTENGQSITELSPGAIAKLSPGERFNGFAPSRPATGFEAFVRQALRGVASGLGISYENLSSDYSQSNYSSSRLALLSERDNYKVCQQWLIEELHQSVFESWLELAVMSGVLNFKDYEINPTKYSNVKWQPRGWSWVDPQKEVNSAVTSINNGLSTITDELAKQGLDVETVFKTRKRELDLAKSIDLVLFSPAQTPTVTDEELLATQVGGNQ</sequence>
<dbReference type="NCBIfam" id="TIGR01539">
    <property type="entry name" value="portal_lambda"/>
    <property type="match status" value="1"/>
</dbReference>
<dbReference type="RefSeq" id="WP_190908592.1">
    <property type="nucleotide sequence ID" value="NZ_JACJTQ010000048.1"/>
</dbReference>
<reference evidence="1 2" key="1">
    <citation type="journal article" date="2020" name="ISME J.">
        <title>Comparative genomics reveals insights into cyanobacterial evolution and habitat adaptation.</title>
        <authorList>
            <person name="Chen M.Y."/>
            <person name="Teng W.K."/>
            <person name="Zhao L."/>
            <person name="Hu C.X."/>
            <person name="Zhou Y.K."/>
            <person name="Han B.P."/>
            <person name="Song L.R."/>
            <person name="Shu W.S."/>
        </authorList>
    </citation>
    <scope>NUCLEOTIDE SEQUENCE [LARGE SCALE GENOMIC DNA]</scope>
    <source>
        <strain evidence="1 2">FACHB-362</strain>
    </source>
</reference>
<evidence type="ECO:0000313" key="2">
    <source>
        <dbReference type="Proteomes" id="UP000660381"/>
    </source>
</evidence>
<organism evidence="1 2">
    <name type="scientific">Anabaena catenula FACHB-362</name>
    <dbReference type="NCBI Taxonomy" id="2692877"/>
    <lineage>
        <taxon>Bacteria</taxon>
        <taxon>Bacillati</taxon>
        <taxon>Cyanobacteriota</taxon>
        <taxon>Cyanophyceae</taxon>
        <taxon>Nostocales</taxon>
        <taxon>Nostocaceae</taxon>
        <taxon>Anabaena</taxon>
    </lineage>
</organism>
<comment type="caution">
    <text evidence="1">The sequence shown here is derived from an EMBL/GenBank/DDBJ whole genome shotgun (WGS) entry which is preliminary data.</text>
</comment>
<evidence type="ECO:0000313" key="1">
    <source>
        <dbReference type="EMBL" id="MBD2694426.1"/>
    </source>
</evidence>
<dbReference type="Pfam" id="PF05136">
    <property type="entry name" value="Phage_portal_2"/>
    <property type="match status" value="1"/>
</dbReference>
<dbReference type="EMBL" id="JACJTQ010000048">
    <property type="protein sequence ID" value="MBD2694426.1"/>
    <property type="molecule type" value="Genomic_DNA"/>
</dbReference>
<name>A0ABR8JBL8_9NOST</name>
<keyword evidence="2" id="KW-1185">Reference proteome</keyword>
<dbReference type="InterPro" id="IPR006429">
    <property type="entry name" value="Phage_lambda_portal"/>
</dbReference>
<dbReference type="Proteomes" id="UP000660381">
    <property type="component" value="Unassembled WGS sequence"/>
</dbReference>
<accession>A0ABR8JBL8</accession>
<protein>
    <submittedName>
        <fullName evidence="1">Phage portal protein</fullName>
    </submittedName>
</protein>